<dbReference type="PANTHER" id="PTHR33909">
    <property type="entry name" value="SEC TRANSLOCON ACCESSORY COMPLEX SUBUNIT YAJC"/>
    <property type="match status" value="1"/>
</dbReference>
<evidence type="ECO:0000256" key="4">
    <source>
        <dbReference type="ARBA" id="ARBA00022475"/>
    </source>
</evidence>
<keyword evidence="9 11" id="KW-0472">Membrane</keyword>
<dbReference type="Pfam" id="PF02699">
    <property type="entry name" value="YajC"/>
    <property type="match status" value="1"/>
</dbReference>
<protein>
    <recommendedName>
        <fullName evidence="14">Preprotein translocase subunit YajC</fullName>
    </recommendedName>
</protein>
<keyword evidence="8" id="KW-0811">Translocation</keyword>
<comment type="subcellular location">
    <subcellularLocation>
        <location evidence="1">Cell membrane</location>
        <topology evidence="1">Single-pass membrane protein</topology>
    </subcellularLocation>
</comment>
<sequence>MLFAYEAAPASGGGNIWGTVGMFAVLFGLMYLMFIRPQSKRRKEALKMQSELGAGDKVITIGGLHGTVSRADDKTVSIEVSPGVELTFERAAISRIEQPTTAAEAEPDTSLDEPVSPIQETKKKV</sequence>
<keyword evidence="6" id="KW-0653">Protein transport</keyword>
<reference evidence="12" key="1">
    <citation type="submission" date="2021-01" db="EMBL/GenBank/DDBJ databases">
        <title>Whole genome shotgun sequence of Rhizocola hellebori NBRC 109834.</title>
        <authorList>
            <person name="Komaki H."/>
            <person name="Tamura T."/>
        </authorList>
    </citation>
    <scope>NUCLEOTIDE SEQUENCE</scope>
    <source>
        <strain evidence="12">NBRC 109834</strain>
    </source>
</reference>
<name>A0A8J3Q9B9_9ACTN</name>
<feature type="transmembrane region" description="Helical" evidence="11">
    <location>
        <begin position="16"/>
        <end position="34"/>
    </location>
</feature>
<accession>A0A8J3Q9B9</accession>
<dbReference type="NCBIfam" id="TIGR00739">
    <property type="entry name" value="yajC"/>
    <property type="match status" value="1"/>
</dbReference>
<proteinExistence type="inferred from homology"/>
<keyword evidence="5 11" id="KW-0812">Transmembrane</keyword>
<evidence type="ECO:0000256" key="2">
    <source>
        <dbReference type="ARBA" id="ARBA00006742"/>
    </source>
</evidence>
<evidence type="ECO:0000313" key="13">
    <source>
        <dbReference type="Proteomes" id="UP000612899"/>
    </source>
</evidence>
<dbReference type="Proteomes" id="UP000612899">
    <property type="component" value="Unassembled WGS sequence"/>
</dbReference>
<evidence type="ECO:0000256" key="11">
    <source>
        <dbReference type="SAM" id="Phobius"/>
    </source>
</evidence>
<dbReference type="PANTHER" id="PTHR33909:SF1">
    <property type="entry name" value="SEC TRANSLOCON ACCESSORY COMPLEX SUBUNIT YAJC"/>
    <property type="match status" value="1"/>
</dbReference>
<evidence type="ECO:0000256" key="6">
    <source>
        <dbReference type="ARBA" id="ARBA00022927"/>
    </source>
</evidence>
<evidence type="ECO:0000256" key="9">
    <source>
        <dbReference type="ARBA" id="ARBA00023136"/>
    </source>
</evidence>
<dbReference type="AlphaFoldDB" id="A0A8J3Q9B9"/>
<evidence type="ECO:0000256" key="7">
    <source>
        <dbReference type="ARBA" id="ARBA00022989"/>
    </source>
</evidence>
<evidence type="ECO:0000313" key="12">
    <source>
        <dbReference type="EMBL" id="GIH06315.1"/>
    </source>
</evidence>
<evidence type="ECO:0000256" key="10">
    <source>
        <dbReference type="SAM" id="MobiDB-lite"/>
    </source>
</evidence>
<dbReference type="PRINTS" id="PR01853">
    <property type="entry name" value="YAJCTRNLCASE"/>
</dbReference>
<organism evidence="12 13">
    <name type="scientific">Rhizocola hellebori</name>
    <dbReference type="NCBI Taxonomy" id="1392758"/>
    <lineage>
        <taxon>Bacteria</taxon>
        <taxon>Bacillati</taxon>
        <taxon>Actinomycetota</taxon>
        <taxon>Actinomycetes</taxon>
        <taxon>Micromonosporales</taxon>
        <taxon>Micromonosporaceae</taxon>
        <taxon>Rhizocola</taxon>
    </lineage>
</organism>
<evidence type="ECO:0000256" key="1">
    <source>
        <dbReference type="ARBA" id="ARBA00004162"/>
    </source>
</evidence>
<evidence type="ECO:0000256" key="5">
    <source>
        <dbReference type="ARBA" id="ARBA00022692"/>
    </source>
</evidence>
<keyword evidence="13" id="KW-1185">Reference proteome</keyword>
<dbReference type="SMART" id="SM01323">
    <property type="entry name" value="YajC"/>
    <property type="match status" value="1"/>
</dbReference>
<evidence type="ECO:0008006" key="14">
    <source>
        <dbReference type="Google" id="ProtNLM"/>
    </source>
</evidence>
<comment type="caution">
    <text evidence="12">The sequence shown here is derived from an EMBL/GenBank/DDBJ whole genome shotgun (WGS) entry which is preliminary data.</text>
</comment>
<evidence type="ECO:0000256" key="3">
    <source>
        <dbReference type="ARBA" id="ARBA00022448"/>
    </source>
</evidence>
<dbReference type="GO" id="GO:0005886">
    <property type="term" value="C:plasma membrane"/>
    <property type="evidence" value="ECO:0007669"/>
    <property type="project" value="UniProtKB-SubCell"/>
</dbReference>
<dbReference type="GO" id="GO:0015031">
    <property type="term" value="P:protein transport"/>
    <property type="evidence" value="ECO:0007669"/>
    <property type="project" value="UniProtKB-KW"/>
</dbReference>
<keyword evidence="7 11" id="KW-1133">Transmembrane helix</keyword>
<feature type="region of interest" description="Disordered" evidence="10">
    <location>
        <begin position="95"/>
        <end position="125"/>
    </location>
</feature>
<gene>
    <name evidence="12" type="ORF">Rhe02_43820</name>
</gene>
<keyword evidence="4" id="KW-1003">Cell membrane</keyword>
<dbReference type="InterPro" id="IPR003849">
    <property type="entry name" value="Preprotein_translocase_YajC"/>
</dbReference>
<keyword evidence="3" id="KW-0813">Transport</keyword>
<comment type="similarity">
    <text evidence="2">Belongs to the YajC family.</text>
</comment>
<dbReference type="EMBL" id="BONY01000026">
    <property type="protein sequence ID" value="GIH06315.1"/>
    <property type="molecule type" value="Genomic_DNA"/>
</dbReference>
<evidence type="ECO:0000256" key="8">
    <source>
        <dbReference type="ARBA" id="ARBA00023010"/>
    </source>
</evidence>